<evidence type="ECO:0000313" key="5">
    <source>
        <dbReference type="Proteomes" id="UP000245137"/>
    </source>
</evidence>
<protein>
    <submittedName>
        <fullName evidence="4">Alanine acetyltransferase</fullName>
    </submittedName>
</protein>
<dbReference type="InterPro" id="IPR050680">
    <property type="entry name" value="YpeA/RimI_acetyltransf"/>
</dbReference>
<reference evidence="4 5" key="1">
    <citation type="journal article" date="2018" name="Appl. Microbiol. Biotechnol.">
        <title>Co-cultivation of the strictly anaerobic methanogen Methanosarcina barkeri with aerobic methanotrophs in an oxygen-limited membrane bioreactor.</title>
        <authorList>
            <person name="In 't Zandt M.H."/>
            <person name="van den Bosch T.J.M."/>
            <person name="Rijkers R."/>
            <person name="van Kessel M.A.H.J."/>
            <person name="Jetten M.S.M."/>
            <person name="Welte C.U."/>
        </authorList>
    </citation>
    <scope>NUCLEOTIDE SEQUENCE [LARGE SCALE GENOMIC DNA]</scope>
    <source>
        <strain evidence="4 5">DSM 17706</strain>
    </source>
</reference>
<accession>A0A2U1ST58</accession>
<dbReference type="PANTHER" id="PTHR43420">
    <property type="entry name" value="ACETYLTRANSFERASE"/>
    <property type="match status" value="1"/>
</dbReference>
<proteinExistence type="predicted"/>
<dbReference type="Proteomes" id="UP000245137">
    <property type="component" value="Unassembled WGS sequence"/>
</dbReference>
<evidence type="ECO:0000256" key="2">
    <source>
        <dbReference type="ARBA" id="ARBA00023315"/>
    </source>
</evidence>
<dbReference type="EMBL" id="PUIV01000006">
    <property type="protein sequence ID" value="PWB94790.1"/>
    <property type="molecule type" value="Genomic_DNA"/>
</dbReference>
<dbReference type="Pfam" id="PF00583">
    <property type="entry name" value="Acetyltransf_1"/>
    <property type="match status" value="1"/>
</dbReference>
<gene>
    <name evidence="4" type="ORF">C5689_06975</name>
</gene>
<dbReference type="CDD" id="cd04301">
    <property type="entry name" value="NAT_SF"/>
    <property type="match status" value="1"/>
</dbReference>
<dbReference type="InterPro" id="IPR000182">
    <property type="entry name" value="GNAT_dom"/>
</dbReference>
<keyword evidence="1 4" id="KW-0808">Transferase</keyword>
<evidence type="ECO:0000259" key="3">
    <source>
        <dbReference type="PROSITE" id="PS51186"/>
    </source>
</evidence>
<dbReference type="GO" id="GO:0016747">
    <property type="term" value="F:acyltransferase activity, transferring groups other than amino-acyl groups"/>
    <property type="evidence" value="ECO:0007669"/>
    <property type="project" value="InterPro"/>
</dbReference>
<dbReference type="AlphaFoldDB" id="A0A2U1ST58"/>
<evidence type="ECO:0000313" key="4">
    <source>
        <dbReference type="EMBL" id="PWB94790.1"/>
    </source>
</evidence>
<sequence length="168" mass="18612">MSGAVMSLLSTFFPRPHYVIRPIGADHAYDCAKIHAASFAFPWSKIDFESLLTDRTILADGAMNERLLKDEMGGMALSRLLPPDAEILTFAVDPARRGAGLGRALLAAHMTNLERGGARLVFLEVGEDNAAALKVYERLGYKIIGRRENYYQRPNGERQAALTMRCEL</sequence>
<dbReference type="RefSeq" id="WP_108916542.1">
    <property type="nucleotide sequence ID" value="NZ_CP189553.1"/>
</dbReference>
<evidence type="ECO:0000256" key="1">
    <source>
        <dbReference type="ARBA" id="ARBA00022679"/>
    </source>
</evidence>
<dbReference type="Gene3D" id="3.40.630.30">
    <property type="match status" value="1"/>
</dbReference>
<dbReference type="PANTHER" id="PTHR43420:SF44">
    <property type="entry name" value="ACETYLTRANSFERASE YPEA"/>
    <property type="match status" value="1"/>
</dbReference>
<keyword evidence="2" id="KW-0012">Acyltransferase</keyword>
<feature type="domain" description="N-acetyltransferase" evidence="3">
    <location>
        <begin position="18"/>
        <end position="168"/>
    </location>
</feature>
<organism evidence="4 5">
    <name type="scientific">Methylosinus sporium</name>
    <dbReference type="NCBI Taxonomy" id="428"/>
    <lineage>
        <taxon>Bacteria</taxon>
        <taxon>Pseudomonadati</taxon>
        <taxon>Pseudomonadota</taxon>
        <taxon>Alphaproteobacteria</taxon>
        <taxon>Hyphomicrobiales</taxon>
        <taxon>Methylocystaceae</taxon>
        <taxon>Methylosinus</taxon>
    </lineage>
</organism>
<keyword evidence="5" id="KW-1185">Reference proteome</keyword>
<name>A0A2U1ST58_METSR</name>
<dbReference type="OrthoDB" id="9804026at2"/>
<dbReference type="SUPFAM" id="SSF55729">
    <property type="entry name" value="Acyl-CoA N-acyltransferases (Nat)"/>
    <property type="match status" value="1"/>
</dbReference>
<dbReference type="PROSITE" id="PS51186">
    <property type="entry name" value="GNAT"/>
    <property type="match status" value="1"/>
</dbReference>
<dbReference type="InterPro" id="IPR016181">
    <property type="entry name" value="Acyl_CoA_acyltransferase"/>
</dbReference>
<comment type="caution">
    <text evidence="4">The sequence shown here is derived from an EMBL/GenBank/DDBJ whole genome shotgun (WGS) entry which is preliminary data.</text>
</comment>